<gene>
    <name evidence="3" type="ORF">H2204_003876</name>
</gene>
<keyword evidence="4" id="KW-1185">Reference proteome</keyword>
<dbReference type="PANTHER" id="PTHR43355:SF2">
    <property type="entry name" value="FLAVIN REDUCTASE (NADPH)"/>
    <property type="match status" value="1"/>
</dbReference>
<sequence>MPQIFLIGATGRTGKLVLEEALTRGHAVTVIVRKPNTSLLQHADLNVVTGDPCNPTDIEKALRSTKSGVPVVIISTLGQTRTSGNPWAAPTSPAGFMKASASAVLAAAQAVEGSVQIDKLVVMSMFGIGDSFKNLNFLLRWTMRHSNMVQTIEDQTLVDEAVRKGHLPFVLIRPALLTEGDAAPVKVYSSSAEDVGIMPKVSVKSVAKFLMDAASKGDWDGTSPVITN</sequence>
<dbReference type="InterPro" id="IPR016040">
    <property type="entry name" value="NAD(P)-bd_dom"/>
</dbReference>
<evidence type="ECO:0000313" key="3">
    <source>
        <dbReference type="EMBL" id="KAJ9639265.1"/>
    </source>
</evidence>
<dbReference type="GO" id="GO:0004074">
    <property type="term" value="F:biliverdin reductase [NAD(P)H] activity"/>
    <property type="evidence" value="ECO:0007669"/>
    <property type="project" value="TreeGrafter"/>
</dbReference>
<evidence type="ECO:0000259" key="2">
    <source>
        <dbReference type="Pfam" id="PF13460"/>
    </source>
</evidence>
<feature type="domain" description="NAD(P)-binding" evidence="2">
    <location>
        <begin position="8"/>
        <end position="214"/>
    </location>
</feature>
<dbReference type="InterPro" id="IPR036291">
    <property type="entry name" value="NAD(P)-bd_dom_sf"/>
</dbReference>
<accession>A0AA38Y8X5</accession>
<dbReference type="Gene3D" id="3.40.50.720">
    <property type="entry name" value="NAD(P)-binding Rossmann-like Domain"/>
    <property type="match status" value="1"/>
</dbReference>
<protein>
    <recommendedName>
        <fullName evidence="2">NAD(P)-binding domain-containing protein</fullName>
    </recommendedName>
</protein>
<evidence type="ECO:0000313" key="4">
    <source>
        <dbReference type="Proteomes" id="UP001172681"/>
    </source>
</evidence>
<evidence type="ECO:0000256" key="1">
    <source>
        <dbReference type="ARBA" id="ARBA00038376"/>
    </source>
</evidence>
<dbReference type="Pfam" id="PF13460">
    <property type="entry name" value="NAD_binding_10"/>
    <property type="match status" value="1"/>
</dbReference>
<comment type="caution">
    <text evidence="3">The sequence shown here is derived from an EMBL/GenBank/DDBJ whole genome shotgun (WGS) entry which is preliminary data.</text>
</comment>
<dbReference type="EMBL" id="JAPDRN010000018">
    <property type="protein sequence ID" value="KAJ9639265.1"/>
    <property type="molecule type" value="Genomic_DNA"/>
</dbReference>
<dbReference type="PANTHER" id="PTHR43355">
    <property type="entry name" value="FLAVIN REDUCTASE (NADPH)"/>
    <property type="match status" value="1"/>
</dbReference>
<reference evidence="3" key="1">
    <citation type="submission" date="2022-10" db="EMBL/GenBank/DDBJ databases">
        <title>Culturing micro-colonial fungi from biological soil crusts in the Mojave desert and describing Neophaeococcomyces mojavensis, and introducing the new genera and species Taxawa tesnikishii.</title>
        <authorList>
            <person name="Kurbessoian T."/>
            <person name="Stajich J.E."/>
        </authorList>
    </citation>
    <scope>NUCLEOTIDE SEQUENCE</scope>
    <source>
        <strain evidence="3">TK_35</strain>
    </source>
</reference>
<name>A0AA38Y8X5_9EURO</name>
<dbReference type="InterPro" id="IPR051606">
    <property type="entry name" value="Polyketide_Oxido-like"/>
</dbReference>
<dbReference type="AlphaFoldDB" id="A0AA38Y8X5"/>
<organism evidence="3 4">
    <name type="scientific">Knufia peltigerae</name>
    <dbReference type="NCBI Taxonomy" id="1002370"/>
    <lineage>
        <taxon>Eukaryota</taxon>
        <taxon>Fungi</taxon>
        <taxon>Dikarya</taxon>
        <taxon>Ascomycota</taxon>
        <taxon>Pezizomycotina</taxon>
        <taxon>Eurotiomycetes</taxon>
        <taxon>Chaetothyriomycetidae</taxon>
        <taxon>Chaetothyriales</taxon>
        <taxon>Trichomeriaceae</taxon>
        <taxon>Knufia</taxon>
    </lineage>
</organism>
<dbReference type="SUPFAM" id="SSF51735">
    <property type="entry name" value="NAD(P)-binding Rossmann-fold domains"/>
    <property type="match status" value="1"/>
</dbReference>
<dbReference type="Proteomes" id="UP001172681">
    <property type="component" value="Unassembled WGS sequence"/>
</dbReference>
<comment type="similarity">
    <text evidence="1">Belongs to the avfA family.</text>
</comment>
<proteinExistence type="inferred from homology"/>
<dbReference type="GO" id="GO:0042602">
    <property type="term" value="F:riboflavin reductase (NADPH) activity"/>
    <property type="evidence" value="ECO:0007669"/>
    <property type="project" value="TreeGrafter"/>
</dbReference>